<gene>
    <name evidence="1" type="ORF">SPELUC_LOCUS11862</name>
</gene>
<proteinExistence type="predicted"/>
<name>A0ACA9PQ67_9GLOM</name>
<feature type="non-terminal residue" evidence="1">
    <location>
        <position position="110"/>
    </location>
</feature>
<organism evidence="1 2">
    <name type="scientific">Cetraspora pellucida</name>
    <dbReference type="NCBI Taxonomy" id="1433469"/>
    <lineage>
        <taxon>Eukaryota</taxon>
        <taxon>Fungi</taxon>
        <taxon>Fungi incertae sedis</taxon>
        <taxon>Mucoromycota</taxon>
        <taxon>Glomeromycotina</taxon>
        <taxon>Glomeromycetes</taxon>
        <taxon>Diversisporales</taxon>
        <taxon>Gigasporaceae</taxon>
        <taxon>Cetraspora</taxon>
    </lineage>
</organism>
<accession>A0ACA9PQ67</accession>
<evidence type="ECO:0000313" key="1">
    <source>
        <dbReference type="EMBL" id="CAG8711704.1"/>
    </source>
</evidence>
<dbReference type="Proteomes" id="UP000789366">
    <property type="component" value="Unassembled WGS sequence"/>
</dbReference>
<sequence>NKKVLAICQIHTSLNFTQQKKQICISEATFNQTNAPSIIEQNETSADLGKEYEELDDNKPIKEEKEERSDSLNNIEGDLLSNYKHPTIDNKAKWELKNVFNMLFLIPNYM</sequence>
<dbReference type="EMBL" id="CAJVPW010026214">
    <property type="protein sequence ID" value="CAG8711704.1"/>
    <property type="molecule type" value="Genomic_DNA"/>
</dbReference>
<comment type="caution">
    <text evidence="1">The sequence shown here is derived from an EMBL/GenBank/DDBJ whole genome shotgun (WGS) entry which is preliminary data.</text>
</comment>
<reference evidence="1" key="1">
    <citation type="submission" date="2021-06" db="EMBL/GenBank/DDBJ databases">
        <authorList>
            <person name="Kallberg Y."/>
            <person name="Tangrot J."/>
            <person name="Rosling A."/>
        </authorList>
    </citation>
    <scope>NUCLEOTIDE SEQUENCE</scope>
    <source>
        <strain evidence="1">28 12/20/2015</strain>
    </source>
</reference>
<evidence type="ECO:0000313" key="2">
    <source>
        <dbReference type="Proteomes" id="UP000789366"/>
    </source>
</evidence>
<protein>
    <submittedName>
        <fullName evidence="1">5400_t:CDS:1</fullName>
    </submittedName>
</protein>
<feature type="non-terminal residue" evidence="1">
    <location>
        <position position="1"/>
    </location>
</feature>
<keyword evidence="2" id="KW-1185">Reference proteome</keyword>